<keyword evidence="1" id="KW-1133">Transmembrane helix</keyword>
<evidence type="ECO:0000259" key="2">
    <source>
        <dbReference type="Pfam" id="PF07811"/>
    </source>
</evidence>
<evidence type="ECO:0000313" key="3">
    <source>
        <dbReference type="EMBL" id="PZO78761.1"/>
    </source>
</evidence>
<dbReference type="Proteomes" id="UP000248614">
    <property type="component" value="Unassembled WGS sequence"/>
</dbReference>
<accession>A0A2W5B761</accession>
<reference evidence="3 4" key="1">
    <citation type="submission" date="2017-08" db="EMBL/GenBank/DDBJ databases">
        <title>Infants hospitalized years apart are colonized by the same room-sourced microbial strains.</title>
        <authorList>
            <person name="Brooks B."/>
            <person name="Olm M.R."/>
            <person name="Firek B.A."/>
            <person name="Baker R."/>
            <person name="Thomas B.C."/>
            <person name="Morowitz M.J."/>
            <person name="Banfield J.F."/>
        </authorList>
    </citation>
    <scope>NUCLEOTIDE SEQUENCE [LARGE SCALE GENOMIC DNA]</scope>
    <source>
        <strain evidence="3">S2_018_000_R3_110</strain>
    </source>
</reference>
<dbReference type="EMBL" id="QFNF01000010">
    <property type="protein sequence ID" value="PZO78761.1"/>
    <property type="molecule type" value="Genomic_DNA"/>
</dbReference>
<dbReference type="InterPro" id="IPR012495">
    <property type="entry name" value="TadE-like_dom"/>
</dbReference>
<evidence type="ECO:0000313" key="4">
    <source>
        <dbReference type="Proteomes" id="UP000248614"/>
    </source>
</evidence>
<gene>
    <name evidence="3" type="ORF">DI632_05530</name>
</gene>
<name>A0A2W5B761_9SPHN</name>
<comment type="caution">
    <text evidence="3">The sequence shown here is derived from an EMBL/GenBank/DDBJ whole genome shotgun (WGS) entry which is preliminary data.</text>
</comment>
<keyword evidence="1" id="KW-0812">Transmembrane</keyword>
<dbReference type="AlphaFoldDB" id="A0A2W5B761"/>
<sequence length="178" mass="18923">MVCTIVRHEAGTRRFRSGSGSKRTHARSPFIVLRILHKFCKLPASPKLAGDCRGTAVIELALTLPILVVFLFGIVSGGSWLAMSHVVQESANEGARAALAGITAPERAALANSAAHGTLARSYGIDEGDVALRVDDDGRKLTVHVSYDGSANPLLKLPIMPAATTTIRRRASVMLHGF</sequence>
<organism evidence="3 4">
    <name type="scientific">Sphingomonas hengshuiensis</name>
    <dbReference type="NCBI Taxonomy" id="1609977"/>
    <lineage>
        <taxon>Bacteria</taxon>
        <taxon>Pseudomonadati</taxon>
        <taxon>Pseudomonadota</taxon>
        <taxon>Alphaproteobacteria</taxon>
        <taxon>Sphingomonadales</taxon>
        <taxon>Sphingomonadaceae</taxon>
        <taxon>Sphingomonas</taxon>
    </lineage>
</organism>
<feature type="transmembrane region" description="Helical" evidence="1">
    <location>
        <begin position="57"/>
        <end position="83"/>
    </location>
</feature>
<keyword evidence="1" id="KW-0472">Membrane</keyword>
<dbReference type="Pfam" id="PF07811">
    <property type="entry name" value="TadE"/>
    <property type="match status" value="1"/>
</dbReference>
<feature type="domain" description="TadE-like" evidence="2">
    <location>
        <begin position="54"/>
        <end position="96"/>
    </location>
</feature>
<protein>
    <recommendedName>
        <fullName evidence="2">TadE-like domain-containing protein</fullName>
    </recommendedName>
</protein>
<evidence type="ECO:0000256" key="1">
    <source>
        <dbReference type="SAM" id="Phobius"/>
    </source>
</evidence>
<proteinExistence type="predicted"/>